<dbReference type="AlphaFoldDB" id="A0A2A6B513"/>
<evidence type="ECO:0000313" key="1">
    <source>
        <dbReference type="EnsemblMetazoa" id="PPA38159.1"/>
    </source>
</evidence>
<accession>A0A8R1YUE9</accession>
<organism evidence="1 2">
    <name type="scientific">Pristionchus pacificus</name>
    <name type="common">Parasitic nematode worm</name>
    <dbReference type="NCBI Taxonomy" id="54126"/>
    <lineage>
        <taxon>Eukaryota</taxon>
        <taxon>Metazoa</taxon>
        <taxon>Ecdysozoa</taxon>
        <taxon>Nematoda</taxon>
        <taxon>Chromadorea</taxon>
        <taxon>Rhabditida</taxon>
        <taxon>Rhabditina</taxon>
        <taxon>Diplogasteromorpha</taxon>
        <taxon>Diplogasteroidea</taxon>
        <taxon>Neodiplogasteridae</taxon>
        <taxon>Pristionchus</taxon>
    </lineage>
</organism>
<proteinExistence type="predicted"/>
<protein>
    <submittedName>
        <fullName evidence="1">Uncharacterized protein</fullName>
    </submittedName>
</protein>
<sequence>MKFLVILATSILVARATTTVSTEGPDLGIVRHDLCSGMKFSKQEIQIVEQLNCEYYCQEEKMCTGGQCHGSGDKWSCECYGCGNESGTPSEKPYFKTL</sequence>
<name>A0A2A6B513_PRIPA</name>
<reference evidence="1" key="2">
    <citation type="submission" date="2022-06" db="UniProtKB">
        <authorList>
            <consortium name="EnsemblMetazoa"/>
        </authorList>
    </citation>
    <scope>IDENTIFICATION</scope>
    <source>
        <strain evidence="1">PS312</strain>
    </source>
</reference>
<accession>A0A2A6B513</accession>
<dbReference type="EnsemblMetazoa" id="PPA38159.1">
    <property type="protein sequence ID" value="PPA38159.1"/>
    <property type="gene ID" value="WBGene00276528"/>
</dbReference>
<reference evidence="2" key="1">
    <citation type="journal article" date="2008" name="Nat. Genet.">
        <title>The Pristionchus pacificus genome provides a unique perspective on nematode lifestyle and parasitism.</title>
        <authorList>
            <person name="Dieterich C."/>
            <person name="Clifton S.W."/>
            <person name="Schuster L.N."/>
            <person name="Chinwalla A."/>
            <person name="Delehaunty K."/>
            <person name="Dinkelacker I."/>
            <person name="Fulton L."/>
            <person name="Fulton R."/>
            <person name="Godfrey J."/>
            <person name="Minx P."/>
            <person name="Mitreva M."/>
            <person name="Roeseler W."/>
            <person name="Tian H."/>
            <person name="Witte H."/>
            <person name="Yang S.P."/>
            <person name="Wilson R.K."/>
            <person name="Sommer R.J."/>
        </authorList>
    </citation>
    <scope>NUCLEOTIDE SEQUENCE [LARGE SCALE GENOMIC DNA]</scope>
    <source>
        <strain evidence="2">PS312</strain>
    </source>
</reference>
<gene>
    <name evidence="1" type="primary">WBGene00276528</name>
</gene>
<evidence type="ECO:0000313" key="2">
    <source>
        <dbReference type="Proteomes" id="UP000005239"/>
    </source>
</evidence>
<dbReference type="Proteomes" id="UP000005239">
    <property type="component" value="Unassembled WGS sequence"/>
</dbReference>
<keyword evidence="2" id="KW-1185">Reference proteome</keyword>